<gene>
    <name evidence="1" type="ORF">GCM10010201_28610</name>
</gene>
<keyword evidence="2" id="KW-1185">Reference proteome</keyword>
<organism evidence="1 2">
    <name type="scientific">Pilimelia columellifera subsp. columellifera</name>
    <dbReference type="NCBI Taxonomy" id="706583"/>
    <lineage>
        <taxon>Bacteria</taxon>
        <taxon>Bacillati</taxon>
        <taxon>Actinomycetota</taxon>
        <taxon>Actinomycetes</taxon>
        <taxon>Micromonosporales</taxon>
        <taxon>Micromonosporaceae</taxon>
        <taxon>Pilimelia</taxon>
    </lineage>
</organism>
<sequence length="61" mass="6677">MGHRNAPAGEILGSVTGPNTKACLRRYLREAREALLGKLDGLLEHDVRRPFVPSVPTGPVW</sequence>
<dbReference type="Proteomes" id="UP001499978">
    <property type="component" value="Unassembled WGS sequence"/>
</dbReference>
<evidence type="ECO:0000313" key="1">
    <source>
        <dbReference type="EMBL" id="GAA2528003.1"/>
    </source>
</evidence>
<reference evidence="1 2" key="1">
    <citation type="journal article" date="2019" name="Int. J. Syst. Evol. Microbiol.">
        <title>The Global Catalogue of Microorganisms (GCM) 10K type strain sequencing project: providing services to taxonomists for standard genome sequencing and annotation.</title>
        <authorList>
            <consortium name="The Broad Institute Genomics Platform"/>
            <consortium name="The Broad Institute Genome Sequencing Center for Infectious Disease"/>
            <person name="Wu L."/>
            <person name="Ma J."/>
        </authorList>
    </citation>
    <scope>NUCLEOTIDE SEQUENCE [LARGE SCALE GENOMIC DNA]</scope>
    <source>
        <strain evidence="1 2">JCM 3367</strain>
    </source>
</reference>
<protein>
    <submittedName>
        <fullName evidence="1">Uncharacterized protein</fullName>
    </submittedName>
</protein>
<accession>A0ABN3NPR1</accession>
<proteinExistence type="predicted"/>
<dbReference type="EMBL" id="BAAARY010000014">
    <property type="protein sequence ID" value="GAA2528003.1"/>
    <property type="molecule type" value="Genomic_DNA"/>
</dbReference>
<evidence type="ECO:0000313" key="2">
    <source>
        <dbReference type="Proteomes" id="UP001499978"/>
    </source>
</evidence>
<name>A0ABN3NPR1_9ACTN</name>
<comment type="caution">
    <text evidence="1">The sequence shown here is derived from an EMBL/GenBank/DDBJ whole genome shotgun (WGS) entry which is preliminary data.</text>
</comment>